<keyword evidence="6" id="KW-1003">Cell membrane</keyword>
<evidence type="ECO:0000256" key="14">
    <source>
        <dbReference type="ARBA" id="ARBA00030211"/>
    </source>
</evidence>
<dbReference type="STRING" id="943830.A4A58_04010"/>
<evidence type="ECO:0000256" key="17">
    <source>
        <dbReference type="SAM" id="MobiDB-lite"/>
    </source>
</evidence>
<dbReference type="NCBIfam" id="TIGR02847">
    <property type="entry name" value="CyoD"/>
    <property type="match status" value="1"/>
</dbReference>
<feature type="compositionally biased region" description="Basic and acidic residues" evidence="17">
    <location>
        <begin position="11"/>
        <end position="20"/>
    </location>
</feature>
<evidence type="ECO:0000256" key="6">
    <source>
        <dbReference type="ARBA" id="ARBA00022475"/>
    </source>
</evidence>
<evidence type="ECO:0000256" key="18">
    <source>
        <dbReference type="SAM" id="Phobius"/>
    </source>
</evidence>
<evidence type="ECO:0000256" key="15">
    <source>
        <dbReference type="ARBA" id="ARBA00031887"/>
    </source>
</evidence>
<dbReference type="EMBL" id="KT955714">
    <property type="protein sequence ID" value="AMH39625.1"/>
    <property type="molecule type" value="Genomic_DNA"/>
</dbReference>
<dbReference type="Pfam" id="PF03626">
    <property type="entry name" value="COX4_pro"/>
    <property type="match status" value="1"/>
</dbReference>
<keyword evidence="21" id="KW-1185">Reference proteome</keyword>
<dbReference type="GO" id="GO:0019646">
    <property type="term" value="P:aerobic electron transport chain"/>
    <property type="evidence" value="ECO:0007669"/>
    <property type="project" value="TreeGrafter"/>
</dbReference>
<keyword evidence="5" id="KW-0813">Transport</keyword>
<feature type="transmembrane region" description="Helical" evidence="18">
    <location>
        <begin position="30"/>
        <end position="52"/>
    </location>
</feature>
<dbReference type="InterPro" id="IPR014210">
    <property type="entry name" value="Cyt_o_ubiqinol_oxidase_su4"/>
</dbReference>
<evidence type="ECO:0000256" key="10">
    <source>
        <dbReference type="ARBA" id="ARBA00023002"/>
    </source>
</evidence>
<feature type="transmembrane region" description="Helical" evidence="18">
    <location>
        <begin position="91"/>
        <end position="113"/>
    </location>
</feature>
<evidence type="ECO:0000313" key="21">
    <source>
        <dbReference type="Proteomes" id="UP000076574"/>
    </source>
</evidence>
<dbReference type="GO" id="GO:0015990">
    <property type="term" value="P:electron transport coupled proton transport"/>
    <property type="evidence" value="ECO:0007669"/>
    <property type="project" value="InterPro"/>
</dbReference>
<evidence type="ECO:0000313" key="20">
    <source>
        <dbReference type="EMBL" id="KZD25579.1"/>
    </source>
</evidence>
<dbReference type="InterPro" id="IPR005171">
    <property type="entry name" value="Cyt_c_oxidase_su4_prok"/>
</dbReference>
<keyword evidence="9 18" id="KW-1133">Transmembrane helix</keyword>
<dbReference type="InterPro" id="IPR050968">
    <property type="entry name" value="Cytochrome_c_oxidase_bac_sub4"/>
</dbReference>
<evidence type="ECO:0000256" key="9">
    <source>
        <dbReference type="ARBA" id="ARBA00022989"/>
    </source>
</evidence>
<dbReference type="OrthoDB" id="2375888at2"/>
<comment type="subunit">
    <text evidence="3">Heterooctamer of two A chains, two B chains, two C chains and two D chains.</text>
</comment>
<dbReference type="PANTHER" id="PTHR36835:SF1">
    <property type="entry name" value="CYTOCHROME BO(3) UBIQUINOL OXIDASE SUBUNIT 4"/>
    <property type="match status" value="1"/>
</dbReference>
<reference evidence="19" key="1">
    <citation type="submission" date="2015-10" db="EMBL/GenBank/DDBJ databases">
        <title>Evolution marks in rhizobial microsymbionts genomes from the relict species Vavilovia formosa (Stev.) Fed.</title>
        <authorList>
            <person name="Kopat V."/>
        </authorList>
    </citation>
    <scope>NUCLEOTIDE SEQUENCE</scope>
    <source>
        <strain evidence="19">Vaf-07</strain>
    </source>
</reference>
<comment type="function">
    <text evidence="12">Cytochrome bo(3) ubiquinol terminal oxidase is the component of the aerobic respiratory chain of E.coli that predominates when cells are grown at high aeration. Has proton pump activity across the membrane in addition to electron transfer, pumping 2 protons/electron.</text>
</comment>
<dbReference type="AlphaFoldDB" id="A0A120MG88"/>
<dbReference type="Proteomes" id="UP000076574">
    <property type="component" value="Unassembled WGS sequence"/>
</dbReference>
<accession>A0A120MG88</accession>
<name>A0A120MG88_9BRAD</name>
<evidence type="ECO:0000256" key="2">
    <source>
        <dbReference type="ARBA" id="ARBA00008079"/>
    </source>
</evidence>
<evidence type="ECO:0000256" key="13">
    <source>
        <dbReference type="ARBA" id="ARBA00030071"/>
    </source>
</evidence>
<keyword evidence="10" id="KW-0560">Oxidoreductase</keyword>
<dbReference type="EMBL" id="LVYV01000001">
    <property type="protein sequence ID" value="KZD25579.1"/>
    <property type="molecule type" value="Genomic_DNA"/>
</dbReference>
<comment type="subcellular location">
    <subcellularLocation>
        <location evidence="1">Cell membrane</location>
        <topology evidence="1">Multi-pass membrane protein</topology>
    </subcellularLocation>
</comment>
<dbReference type="GO" id="GO:0009319">
    <property type="term" value="C:cytochrome o ubiquinol oxidase complex"/>
    <property type="evidence" value="ECO:0007669"/>
    <property type="project" value="TreeGrafter"/>
</dbReference>
<dbReference type="GO" id="GO:0015078">
    <property type="term" value="F:proton transmembrane transporter activity"/>
    <property type="evidence" value="ECO:0007669"/>
    <property type="project" value="TreeGrafter"/>
</dbReference>
<evidence type="ECO:0000256" key="4">
    <source>
        <dbReference type="ARBA" id="ARBA00014689"/>
    </source>
</evidence>
<evidence type="ECO:0000256" key="12">
    <source>
        <dbReference type="ARBA" id="ARBA00025694"/>
    </source>
</evidence>
<feature type="transmembrane region" description="Helical" evidence="18">
    <location>
        <begin position="58"/>
        <end position="79"/>
    </location>
</feature>
<comment type="similarity">
    <text evidence="2">Belongs to the cytochrome c oxidase bacterial subunit 4 family.</text>
</comment>
<evidence type="ECO:0000256" key="7">
    <source>
        <dbReference type="ARBA" id="ARBA00022692"/>
    </source>
</evidence>
<evidence type="ECO:0000256" key="8">
    <source>
        <dbReference type="ARBA" id="ARBA00022982"/>
    </source>
</evidence>
<organism evidence="19">
    <name type="scientific">Tardiphaga robiniae</name>
    <dbReference type="NCBI Taxonomy" id="943830"/>
    <lineage>
        <taxon>Bacteria</taxon>
        <taxon>Pseudomonadati</taxon>
        <taxon>Pseudomonadota</taxon>
        <taxon>Alphaproteobacteria</taxon>
        <taxon>Hyphomicrobiales</taxon>
        <taxon>Nitrobacteraceae</taxon>
        <taxon>Tardiphaga</taxon>
    </lineage>
</organism>
<evidence type="ECO:0000256" key="16">
    <source>
        <dbReference type="ARBA" id="ARBA00032185"/>
    </source>
</evidence>
<keyword evidence="7 18" id="KW-0812">Transmembrane</keyword>
<dbReference type="RefSeq" id="WP_068729967.1">
    <property type="nucleotide sequence ID" value="NZ_LVYV01000001.1"/>
</dbReference>
<evidence type="ECO:0000256" key="1">
    <source>
        <dbReference type="ARBA" id="ARBA00004651"/>
    </source>
</evidence>
<keyword evidence="11 18" id="KW-0472">Membrane</keyword>
<reference evidence="20 21" key="2">
    <citation type="submission" date="2016-03" db="EMBL/GenBank/DDBJ databases">
        <title>Microsymbionts genomes from the relict species Vavilovia formosa (Stev.) Fed.</title>
        <authorList>
            <person name="Kopat V."/>
            <person name="Chirak E."/>
            <person name="Kimeklis A."/>
            <person name="Andronov E."/>
        </authorList>
    </citation>
    <scope>NUCLEOTIDE SEQUENCE [LARGE SCALE GENOMIC DNA]</scope>
    <source>
        <strain evidence="20 21">Vaf07</strain>
    </source>
</reference>
<keyword evidence="8" id="KW-0249">Electron transport</keyword>
<protein>
    <recommendedName>
        <fullName evidence="4">Cytochrome bo(3) ubiquinol oxidase subunit 4</fullName>
    </recommendedName>
    <alternativeName>
        <fullName evidence="16">Cytochrome o ubiquinol oxidase subunit 4</fullName>
    </alternativeName>
    <alternativeName>
        <fullName evidence="13">Oxidase bo(3) subunit 4</fullName>
    </alternativeName>
    <alternativeName>
        <fullName evidence="14">Ubiquinol oxidase polypeptide IV</fullName>
    </alternativeName>
    <alternativeName>
        <fullName evidence="15">Ubiquinol oxidase subunit 4</fullName>
    </alternativeName>
</protein>
<proteinExistence type="inferred from homology"/>
<evidence type="ECO:0000256" key="3">
    <source>
        <dbReference type="ARBA" id="ARBA00011700"/>
    </source>
</evidence>
<evidence type="ECO:0000313" key="19">
    <source>
        <dbReference type="EMBL" id="AMH39625.1"/>
    </source>
</evidence>
<dbReference type="GO" id="GO:0005886">
    <property type="term" value="C:plasma membrane"/>
    <property type="evidence" value="ECO:0007669"/>
    <property type="project" value="UniProtKB-SubCell"/>
</dbReference>
<sequence length="129" mass="14431">MSADAHAAHGHGHDDHGHDDGRDHGSMKSYLIGFFLSVVLTAIPFWLVMTGVIENKNWTIAIVVAFAVVQIVVHMIYFLHMKTTSDAGWTMMALIFTIIIVVIALSGSLWVMYHLNVNMMPVHDMRNMP</sequence>
<evidence type="ECO:0000256" key="11">
    <source>
        <dbReference type="ARBA" id="ARBA00023136"/>
    </source>
</evidence>
<evidence type="ECO:0000256" key="5">
    <source>
        <dbReference type="ARBA" id="ARBA00022448"/>
    </source>
</evidence>
<dbReference type="GO" id="GO:0009486">
    <property type="term" value="F:cytochrome bo3 ubiquinol oxidase activity"/>
    <property type="evidence" value="ECO:0007669"/>
    <property type="project" value="InterPro"/>
</dbReference>
<dbReference type="PANTHER" id="PTHR36835">
    <property type="entry name" value="CYTOCHROME BO(3) UBIQUINOL OXIDASE SUBUNIT 4"/>
    <property type="match status" value="1"/>
</dbReference>
<gene>
    <name evidence="19" type="primary">cyoD</name>
    <name evidence="20" type="ORF">A4A58_04010</name>
    <name evidence="19" type="ORF">PROKKA_00814</name>
</gene>
<feature type="region of interest" description="Disordered" evidence="17">
    <location>
        <begin position="1"/>
        <end position="20"/>
    </location>
</feature>